<dbReference type="Pfam" id="PF05236">
    <property type="entry name" value="TAF4"/>
    <property type="match status" value="1"/>
</dbReference>
<feature type="compositionally biased region" description="Polar residues" evidence="6">
    <location>
        <begin position="82"/>
        <end position="97"/>
    </location>
</feature>
<evidence type="ECO:0000259" key="7">
    <source>
        <dbReference type="Pfam" id="PF05236"/>
    </source>
</evidence>
<dbReference type="GO" id="GO:0016251">
    <property type="term" value="F:RNA polymerase II general transcription initiation factor activity"/>
    <property type="evidence" value="ECO:0007669"/>
    <property type="project" value="TreeGrafter"/>
</dbReference>
<proteinExistence type="inferred from homology"/>
<comment type="similarity">
    <text evidence="2">Belongs to the TAF4 family.</text>
</comment>
<feature type="domain" description="Transcription initiation factor TFIID component TAF4 C-terminal" evidence="7">
    <location>
        <begin position="12"/>
        <end position="162"/>
    </location>
</feature>
<evidence type="ECO:0000256" key="4">
    <source>
        <dbReference type="ARBA" id="ARBA00023163"/>
    </source>
</evidence>
<dbReference type="GO" id="GO:0003677">
    <property type="term" value="F:DNA binding"/>
    <property type="evidence" value="ECO:0007669"/>
    <property type="project" value="TreeGrafter"/>
</dbReference>
<dbReference type="InterPro" id="IPR045144">
    <property type="entry name" value="TAF4"/>
</dbReference>
<keyword evidence="3" id="KW-0805">Transcription regulation</keyword>
<dbReference type="GO" id="GO:0006367">
    <property type="term" value="P:transcription initiation at RNA polymerase II promoter"/>
    <property type="evidence" value="ECO:0007669"/>
    <property type="project" value="TreeGrafter"/>
</dbReference>
<accession>A0AAV9BFG6</accession>
<evidence type="ECO:0000256" key="1">
    <source>
        <dbReference type="ARBA" id="ARBA00004123"/>
    </source>
</evidence>
<organism evidence="8 9">
    <name type="scientific">Acorus gramineus</name>
    <name type="common">Dwarf sweet flag</name>
    <dbReference type="NCBI Taxonomy" id="55184"/>
    <lineage>
        <taxon>Eukaryota</taxon>
        <taxon>Viridiplantae</taxon>
        <taxon>Streptophyta</taxon>
        <taxon>Embryophyta</taxon>
        <taxon>Tracheophyta</taxon>
        <taxon>Spermatophyta</taxon>
        <taxon>Magnoliopsida</taxon>
        <taxon>Liliopsida</taxon>
        <taxon>Acoraceae</taxon>
        <taxon>Acorus</taxon>
    </lineage>
</organism>
<feature type="compositionally biased region" description="Basic and acidic residues" evidence="6">
    <location>
        <begin position="18"/>
        <end position="42"/>
    </location>
</feature>
<gene>
    <name evidence="8" type="ORF">QJS04_geneDACA001626</name>
</gene>
<evidence type="ECO:0000256" key="5">
    <source>
        <dbReference type="ARBA" id="ARBA00023242"/>
    </source>
</evidence>
<sequence length="173" mass="18882">MEIMGNPAPSTDGSAGVDAEKEKDETRVKALKVNKEEDDKMRTTAANVAARVAVGGDDMLSKWQLMAEQARQKREGGVAGPSASQPSKDVTRRSMSSMKAMRDNQTEKRGLNTSTSGAGRRLGRNLSPMPLSKVTRTISIKDVIAVLEREPQMAKSPLLYRLYERQSTTSPSE</sequence>
<dbReference type="PANTHER" id="PTHR15138:SF14">
    <property type="entry name" value="TRANSCRIPTION INITIATION FACTOR TFIID SUBUNIT 4"/>
    <property type="match status" value="1"/>
</dbReference>
<dbReference type="EMBL" id="JAUJYN010000003">
    <property type="protein sequence ID" value="KAK1274849.1"/>
    <property type="molecule type" value="Genomic_DNA"/>
</dbReference>
<comment type="caution">
    <text evidence="8">The sequence shown here is derived from an EMBL/GenBank/DDBJ whole genome shotgun (WGS) entry which is preliminary data.</text>
</comment>
<dbReference type="Proteomes" id="UP001179952">
    <property type="component" value="Unassembled WGS sequence"/>
</dbReference>
<comment type="subcellular location">
    <subcellularLocation>
        <location evidence="1">Nucleus</location>
    </subcellularLocation>
</comment>
<dbReference type="InterPro" id="IPR007900">
    <property type="entry name" value="TAF4_C"/>
</dbReference>
<protein>
    <recommendedName>
        <fullName evidence="7">Transcription initiation factor TFIID component TAF4 C-terminal domain-containing protein</fullName>
    </recommendedName>
</protein>
<reference evidence="8" key="2">
    <citation type="submission" date="2023-06" db="EMBL/GenBank/DDBJ databases">
        <authorList>
            <person name="Ma L."/>
            <person name="Liu K.-W."/>
            <person name="Li Z."/>
            <person name="Hsiao Y.-Y."/>
            <person name="Qi Y."/>
            <person name="Fu T."/>
            <person name="Tang G."/>
            <person name="Zhang D."/>
            <person name="Sun W.-H."/>
            <person name="Liu D.-K."/>
            <person name="Li Y."/>
            <person name="Chen G.-Z."/>
            <person name="Liu X.-D."/>
            <person name="Liao X.-Y."/>
            <person name="Jiang Y.-T."/>
            <person name="Yu X."/>
            <person name="Hao Y."/>
            <person name="Huang J."/>
            <person name="Zhao X.-W."/>
            <person name="Ke S."/>
            <person name="Chen Y.-Y."/>
            <person name="Wu W.-L."/>
            <person name="Hsu J.-L."/>
            <person name="Lin Y.-F."/>
            <person name="Huang M.-D."/>
            <person name="Li C.-Y."/>
            <person name="Huang L."/>
            <person name="Wang Z.-W."/>
            <person name="Zhao X."/>
            <person name="Zhong W.-Y."/>
            <person name="Peng D.-H."/>
            <person name="Ahmad S."/>
            <person name="Lan S."/>
            <person name="Zhang J.-S."/>
            <person name="Tsai W.-C."/>
            <person name="Van De Peer Y."/>
            <person name="Liu Z.-J."/>
        </authorList>
    </citation>
    <scope>NUCLEOTIDE SEQUENCE</scope>
    <source>
        <strain evidence="8">SCP</strain>
        <tissue evidence="8">Leaves</tissue>
    </source>
</reference>
<keyword evidence="5" id="KW-0539">Nucleus</keyword>
<evidence type="ECO:0000256" key="2">
    <source>
        <dbReference type="ARBA" id="ARBA00006178"/>
    </source>
</evidence>
<dbReference type="AlphaFoldDB" id="A0AAV9BFG6"/>
<dbReference type="PANTHER" id="PTHR15138">
    <property type="entry name" value="TRANSCRIPTION INITIATION FACTOR TFIID SUBUNIT 4"/>
    <property type="match status" value="1"/>
</dbReference>
<evidence type="ECO:0000313" key="9">
    <source>
        <dbReference type="Proteomes" id="UP001179952"/>
    </source>
</evidence>
<evidence type="ECO:0000313" key="8">
    <source>
        <dbReference type="EMBL" id="KAK1274849.1"/>
    </source>
</evidence>
<evidence type="ECO:0000256" key="6">
    <source>
        <dbReference type="SAM" id="MobiDB-lite"/>
    </source>
</evidence>
<keyword evidence="4" id="KW-0804">Transcription</keyword>
<evidence type="ECO:0000256" key="3">
    <source>
        <dbReference type="ARBA" id="ARBA00023015"/>
    </source>
</evidence>
<reference evidence="8" key="1">
    <citation type="journal article" date="2023" name="Nat. Commun.">
        <title>Diploid and tetraploid genomes of Acorus and the evolution of monocots.</title>
        <authorList>
            <person name="Ma L."/>
            <person name="Liu K.W."/>
            <person name="Li Z."/>
            <person name="Hsiao Y.Y."/>
            <person name="Qi Y."/>
            <person name="Fu T."/>
            <person name="Tang G.D."/>
            <person name="Zhang D."/>
            <person name="Sun W.H."/>
            <person name="Liu D.K."/>
            <person name="Li Y."/>
            <person name="Chen G.Z."/>
            <person name="Liu X.D."/>
            <person name="Liao X.Y."/>
            <person name="Jiang Y.T."/>
            <person name="Yu X."/>
            <person name="Hao Y."/>
            <person name="Huang J."/>
            <person name="Zhao X.W."/>
            <person name="Ke S."/>
            <person name="Chen Y.Y."/>
            <person name="Wu W.L."/>
            <person name="Hsu J.L."/>
            <person name="Lin Y.F."/>
            <person name="Huang M.D."/>
            <person name="Li C.Y."/>
            <person name="Huang L."/>
            <person name="Wang Z.W."/>
            <person name="Zhao X."/>
            <person name="Zhong W.Y."/>
            <person name="Peng D.H."/>
            <person name="Ahmad S."/>
            <person name="Lan S."/>
            <person name="Zhang J.S."/>
            <person name="Tsai W.C."/>
            <person name="Van de Peer Y."/>
            <person name="Liu Z.J."/>
        </authorList>
    </citation>
    <scope>NUCLEOTIDE SEQUENCE</scope>
    <source>
        <strain evidence="8">SCP</strain>
    </source>
</reference>
<keyword evidence="9" id="KW-1185">Reference proteome</keyword>
<feature type="compositionally biased region" description="Basic and acidic residues" evidence="6">
    <location>
        <begin position="100"/>
        <end position="110"/>
    </location>
</feature>
<dbReference type="GO" id="GO:0005669">
    <property type="term" value="C:transcription factor TFIID complex"/>
    <property type="evidence" value="ECO:0007669"/>
    <property type="project" value="InterPro"/>
</dbReference>
<feature type="region of interest" description="Disordered" evidence="6">
    <location>
        <begin position="65"/>
        <end position="130"/>
    </location>
</feature>
<feature type="region of interest" description="Disordered" evidence="6">
    <location>
        <begin position="1"/>
        <end position="42"/>
    </location>
</feature>
<name>A0AAV9BFG6_ACOGR</name>